<dbReference type="Gene3D" id="1.10.357.10">
    <property type="entry name" value="Tetracycline Repressor, domain 2"/>
    <property type="match status" value="1"/>
</dbReference>
<feature type="domain" description="HTH tetR-type" evidence="5">
    <location>
        <begin position="14"/>
        <end position="72"/>
    </location>
</feature>
<dbReference type="Pfam" id="PF00440">
    <property type="entry name" value="TetR_N"/>
    <property type="match status" value="1"/>
</dbReference>
<feature type="DNA-binding region" description="H-T-H motif" evidence="4">
    <location>
        <begin position="35"/>
        <end position="54"/>
    </location>
</feature>
<name>A0A5R8ZZS5_9MICC</name>
<evidence type="ECO:0000256" key="1">
    <source>
        <dbReference type="ARBA" id="ARBA00023015"/>
    </source>
</evidence>
<proteinExistence type="predicted"/>
<dbReference type="InterPro" id="IPR050109">
    <property type="entry name" value="HTH-type_TetR-like_transc_reg"/>
</dbReference>
<dbReference type="AlphaFoldDB" id="A0A5R8ZZS5"/>
<dbReference type="RefSeq" id="WP_138171184.1">
    <property type="nucleotide sequence ID" value="NZ_VAWA01000027.1"/>
</dbReference>
<dbReference type="PANTHER" id="PTHR30055">
    <property type="entry name" value="HTH-TYPE TRANSCRIPTIONAL REGULATOR RUTR"/>
    <property type="match status" value="1"/>
</dbReference>
<dbReference type="GO" id="GO:0000976">
    <property type="term" value="F:transcription cis-regulatory region binding"/>
    <property type="evidence" value="ECO:0007669"/>
    <property type="project" value="TreeGrafter"/>
</dbReference>
<organism evidence="6 7">
    <name type="scientific">Nesterenkonia sphaerica</name>
    <dbReference type="NCBI Taxonomy" id="1804988"/>
    <lineage>
        <taxon>Bacteria</taxon>
        <taxon>Bacillati</taxon>
        <taxon>Actinomycetota</taxon>
        <taxon>Actinomycetes</taxon>
        <taxon>Micrococcales</taxon>
        <taxon>Micrococcaceae</taxon>
        <taxon>Nesterenkonia</taxon>
    </lineage>
</organism>
<dbReference type="InterPro" id="IPR009057">
    <property type="entry name" value="Homeodomain-like_sf"/>
</dbReference>
<dbReference type="GO" id="GO:0003700">
    <property type="term" value="F:DNA-binding transcription factor activity"/>
    <property type="evidence" value="ECO:0007669"/>
    <property type="project" value="TreeGrafter"/>
</dbReference>
<dbReference type="SUPFAM" id="SSF48498">
    <property type="entry name" value="Tetracyclin repressor-like, C-terminal domain"/>
    <property type="match status" value="1"/>
</dbReference>
<reference evidence="6 7" key="1">
    <citation type="submission" date="2019-05" db="EMBL/GenBank/DDBJ databases">
        <title>Nesterenkonia sp. GY239, isolated from the Southern Atlantic Ocean.</title>
        <authorList>
            <person name="Zhang G."/>
        </authorList>
    </citation>
    <scope>NUCLEOTIDE SEQUENCE [LARGE SCALE GENOMIC DNA]</scope>
    <source>
        <strain evidence="6 7">GY239</strain>
    </source>
</reference>
<keyword evidence="1" id="KW-0805">Transcription regulation</keyword>
<evidence type="ECO:0000256" key="3">
    <source>
        <dbReference type="ARBA" id="ARBA00023163"/>
    </source>
</evidence>
<evidence type="ECO:0000256" key="2">
    <source>
        <dbReference type="ARBA" id="ARBA00023125"/>
    </source>
</evidence>
<sequence length="192" mass="20362">MATTSRSTKRADAARNIERALDAAITCLSQRPNATMAEIAKEAGIGRVTLYAHFASRAELLEAVVTRVIEAGERTLSGIDLDGDPRGALTRLITGSWQLVDQARSIIAAAEGEIPPERMRALHGSPAARVEALIARGRQEGSIRADMPATWQVAVLHQILHGAGAEVAAGRLEPNEAPGLIITTVNAILDPH</sequence>
<dbReference type="OrthoDB" id="116659at2"/>
<keyword evidence="3" id="KW-0804">Transcription</keyword>
<dbReference type="Proteomes" id="UP000306544">
    <property type="component" value="Unassembled WGS sequence"/>
</dbReference>
<accession>A0A5R8ZZS5</accession>
<evidence type="ECO:0000256" key="4">
    <source>
        <dbReference type="PROSITE-ProRule" id="PRU00335"/>
    </source>
</evidence>
<evidence type="ECO:0000313" key="7">
    <source>
        <dbReference type="Proteomes" id="UP000306544"/>
    </source>
</evidence>
<evidence type="ECO:0000259" key="5">
    <source>
        <dbReference type="PROSITE" id="PS50977"/>
    </source>
</evidence>
<dbReference type="SUPFAM" id="SSF46689">
    <property type="entry name" value="Homeodomain-like"/>
    <property type="match status" value="1"/>
</dbReference>
<keyword evidence="2 4" id="KW-0238">DNA-binding</keyword>
<dbReference type="InterPro" id="IPR001647">
    <property type="entry name" value="HTH_TetR"/>
</dbReference>
<dbReference type="PROSITE" id="PS50977">
    <property type="entry name" value="HTH_TETR_2"/>
    <property type="match status" value="1"/>
</dbReference>
<dbReference type="PANTHER" id="PTHR30055:SF234">
    <property type="entry name" value="HTH-TYPE TRANSCRIPTIONAL REGULATOR BETI"/>
    <property type="match status" value="1"/>
</dbReference>
<protein>
    <submittedName>
        <fullName evidence="6">TetR/AcrR family transcriptional regulator</fullName>
    </submittedName>
</protein>
<comment type="caution">
    <text evidence="6">The sequence shown here is derived from an EMBL/GenBank/DDBJ whole genome shotgun (WGS) entry which is preliminary data.</text>
</comment>
<dbReference type="InterPro" id="IPR036271">
    <property type="entry name" value="Tet_transcr_reg_TetR-rel_C_sf"/>
</dbReference>
<gene>
    <name evidence="6" type="ORF">FEF27_12315</name>
</gene>
<keyword evidence="7" id="KW-1185">Reference proteome</keyword>
<evidence type="ECO:0000313" key="6">
    <source>
        <dbReference type="EMBL" id="TLP71750.1"/>
    </source>
</evidence>
<dbReference type="EMBL" id="VAWA01000027">
    <property type="protein sequence ID" value="TLP71750.1"/>
    <property type="molecule type" value="Genomic_DNA"/>
</dbReference>